<evidence type="ECO:0000256" key="1">
    <source>
        <dbReference type="ARBA" id="ARBA00023122"/>
    </source>
</evidence>
<dbReference type="SMART" id="SM00116">
    <property type="entry name" value="CBS"/>
    <property type="match status" value="2"/>
</dbReference>
<evidence type="ECO:0000313" key="5">
    <source>
        <dbReference type="Proteomes" id="UP000886796"/>
    </source>
</evidence>
<reference evidence="4" key="2">
    <citation type="journal article" date="2021" name="PeerJ">
        <title>Extensive microbial diversity within the chicken gut microbiome revealed by metagenomics and culture.</title>
        <authorList>
            <person name="Gilroy R."/>
            <person name="Ravi A."/>
            <person name="Getino M."/>
            <person name="Pursley I."/>
            <person name="Horton D.L."/>
            <person name="Alikhan N.F."/>
            <person name="Baker D."/>
            <person name="Gharbi K."/>
            <person name="Hall N."/>
            <person name="Watson M."/>
            <person name="Adriaenssens E.M."/>
            <person name="Foster-Nyarko E."/>
            <person name="Jarju S."/>
            <person name="Secka A."/>
            <person name="Antonio M."/>
            <person name="Oren A."/>
            <person name="Chaudhuri R.R."/>
            <person name="La Ragione R."/>
            <person name="Hildebrand F."/>
            <person name="Pallen M.J."/>
        </authorList>
    </citation>
    <scope>NUCLEOTIDE SEQUENCE</scope>
    <source>
        <strain evidence="4">13361</strain>
    </source>
</reference>
<protein>
    <submittedName>
        <fullName evidence="4">CBS domain-containing protein</fullName>
    </submittedName>
</protein>
<dbReference type="AlphaFoldDB" id="A0A9D0Z6D3"/>
<dbReference type="InterPro" id="IPR051257">
    <property type="entry name" value="Diverse_CBS-Domain"/>
</dbReference>
<sequence length="134" mass="15184">MNIAKIMIPKVMTAFLHDKNTVRQGLEVMTRYGYTAVPVLDDGDCYLGCVTEGDFLRHVMAVGSTQKHDHEHYRIGEIFRRDFCPAVDIDAPEEQVISAILNQNFLPVVDGQGKLCGIITRKSVISYLWEKVNR</sequence>
<dbReference type="EMBL" id="DVFK01000119">
    <property type="protein sequence ID" value="HIQ68683.1"/>
    <property type="molecule type" value="Genomic_DNA"/>
</dbReference>
<dbReference type="PANTHER" id="PTHR43080">
    <property type="entry name" value="CBS DOMAIN-CONTAINING PROTEIN CBSX3, MITOCHONDRIAL"/>
    <property type="match status" value="1"/>
</dbReference>
<dbReference type="Proteomes" id="UP000886796">
    <property type="component" value="Unassembled WGS sequence"/>
</dbReference>
<dbReference type="PROSITE" id="PS51371">
    <property type="entry name" value="CBS"/>
    <property type="match status" value="1"/>
</dbReference>
<evidence type="ECO:0000256" key="2">
    <source>
        <dbReference type="PROSITE-ProRule" id="PRU00703"/>
    </source>
</evidence>
<gene>
    <name evidence="4" type="ORF">IAB74_09275</name>
</gene>
<dbReference type="InterPro" id="IPR046342">
    <property type="entry name" value="CBS_dom_sf"/>
</dbReference>
<accession>A0A9D0Z6D3</accession>
<keyword evidence="1 2" id="KW-0129">CBS domain</keyword>
<comment type="caution">
    <text evidence="4">The sequence shown here is derived from an EMBL/GenBank/DDBJ whole genome shotgun (WGS) entry which is preliminary data.</text>
</comment>
<evidence type="ECO:0000313" key="4">
    <source>
        <dbReference type="EMBL" id="HIQ68683.1"/>
    </source>
</evidence>
<feature type="domain" description="CBS" evidence="3">
    <location>
        <begin position="7"/>
        <end position="70"/>
    </location>
</feature>
<proteinExistence type="predicted"/>
<reference evidence="4" key="1">
    <citation type="submission" date="2020-10" db="EMBL/GenBank/DDBJ databases">
        <authorList>
            <person name="Gilroy R."/>
        </authorList>
    </citation>
    <scope>NUCLEOTIDE SEQUENCE</scope>
    <source>
        <strain evidence="4">13361</strain>
    </source>
</reference>
<evidence type="ECO:0000259" key="3">
    <source>
        <dbReference type="PROSITE" id="PS51371"/>
    </source>
</evidence>
<dbReference type="InterPro" id="IPR000644">
    <property type="entry name" value="CBS_dom"/>
</dbReference>
<dbReference type="Gene3D" id="3.10.580.10">
    <property type="entry name" value="CBS-domain"/>
    <property type="match status" value="1"/>
</dbReference>
<dbReference type="Pfam" id="PF00571">
    <property type="entry name" value="CBS"/>
    <property type="match status" value="2"/>
</dbReference>
<dbReference type="SUPFAM" id="SSF54631">
    <property type="entry name" value="CBS-domain pair"/>
    <property type="match status" value="1"/>
</dbReference>
<dbReference type="PANTHER" id="PTHR43080:SF26">
    <property type="entry name" value="REGULATORY PROTEIN"/>
    <property type="match status" value="1"/>
</dbReference>
<name>A0A9D0Z6D3_9FIRM</name>
<organism evidence="4 5">
    <name type="scientific">Candidatus Faecousia excrementigallinarum</name>
    <dbReference type="NCBI Taxonomy" id="2840806"/>
    <lineage>
        <taxon>Bacteria</taxon>
        <taxon>Bacillati</taxon>
        <taxon>Bacillota</taxon>
        <taxon>Clostridia</taxon>
        <taxon>Eubacteriales</taxon>
        <taxon>Oscillospiraceae</taxon>
        <taxon>Faecousia</taxon>
    </lineage>
</organism>